<reference evidence="2 3" key="1">
    <citation type="journal article" date="2021" name="J. Hered.">
        <title>A chromosome-level genome assembly of the parasitoid wasp, Cotesia glomerata (Hymenoptera: Braconidae).</title>
        <authorList>
            <person name="Pinto B.J."/>
            <person name="Weis J.J."/>
            <person name="Gamble T."/>
            <person name="Ode P.J."/>
            <person name="Paul R."/>
            <person name="Zaspel J.M."/>
        </authorList>
    </citation>
    <scope>NUCLEOTIDE SEQUENCE [LARGE SCALE GENOMIC DNA]</scope>
    <source>
        <strain evidence="2">CgM1</strain>
    </source>
</reference>
<dbReference type="InterPro" id="IPR026321">
    <property type="entry name" value="CC134"/>
</dbReference>
<evidence type="ECO:0000256" key="1">
    <source>
        <dbReference type="SAM" id="MobiDB-lite"/>
    </source>
</evidence>
<protein>
    <submittedName>
        <fullName evidence="2">Uncharacterized protein</fullName>
    </submittedName>
</protein>
<organism evidence="2 3">
    <name type="scientific">Cotesia glomerata</name>
    <name type="common">Lepidopteran parasitic wasp</name>
    <name type="synonym">Apanteles glomeratus</name>
    <dbReference type="NCBI Taxonomy" id="32391"/>
    <lineage>
        <taxon>Eukaryota</taxon>
        <taxon>Metazoa</taxon>
        <taxon>Ecdysozoa</taxon>
        <taxon>Arthropoda</taxon>
        <taxon>Hexapoda</taxon>
        <taxon>Insecta</taxon>
        <taxon>Pterygota</taxon>
        <taxon>Neoptera</taxon>
        <taxon>Endopterygota</taxon>
        <taxon>Hymenoptera</taxon>
        <taxon>Apocrita</taxon>
        <taxon>Ichneumonoidea</taxon>
        <taxon>Braconidae</taxon>
        <taxon>Microgastrinae</taxon>
        <taxon>Cotesia</taxon>
    </lineage>
</organism>
<sequence length="147" mass="17173">MVKIITEKQKNFQDFEDDMDRDNLFSDVKQTDSLFALSENTALFSDIVLQIPDITRRILKKQKTSFDSLKWSMIFINKNRYLLDQPTIEILDLALQELNIISREPNYSNPYVQNKKGRSSVKGKTAEKQRKTIKKHKPGPQIARVEL</sequence>
<evidence type="ECO:0000313" key="2">
    <source>
        <dbReference type="EMBL" id="KAH0539905.1"/>
    </source>
</evidence>
<dbReference type="EMBL" id="JAHXZJ010002609">
    <property type="protein sequence ID" value="KAH0539905.1"/>
    <property type="molecule type" value="Genomic_DNA"/>
</dbReference>
<dbReference type="Pfam" id="PF15002">
    <property type="entry name" value="ERK-JNK_inhib"/>
    <property type="match status" value="1"/>
</dbReference>
<dbReference type="Proteomes" id="UP000826195">
    <property type="component" value="Unassembled WGS sequence"/>
</dbReference>
<dbReference type="PANTHER" id="PTHR14735">
    <property type="entry name" value="COILED-COIL DOMAIN-CONTAINING PROTEIN 134"/>
    <property type="match status" value="1"/>
</dbReference>
<gene>
    <name evidence="2" type="ORF">KQX54_009595</name>
</gene>
<comment type="caution">
    <text evidence="2">The sequence shown here is derived from an EMBL/GenBank/DDBJ whole genome shotgun (WGS) entry which is preliminary data.</text>
</comment>
<dbReference type="AlphaFoldDB" id="A0AAV7I032"/>
<feature type="region of interest" description="Disordered" evidence="1">
    <location>
        <begin position="109"/>
        <end position="147"/>
    </location>
</feature>
<keyword evidence="3" id="KW-1185">Reference proteome</keyword>
<dbReference type="PANTHER" id="PTHR14735:SF1">
    <property type="entry name" value="COILED-COIL DOMAIN-CONTAINING PROTEIN 134"/>
    <property type="match status" value="1"/>
</dbReference>
<name>A0AAV7I032_COTGL</name>
<accession>A0AAV7I032</accession>
<evidence type="ECO:0000313" key="3">
    <source>
        <dbReference type="Proteomes" id="UP000826195"/>
    </source>
</evidence>
<proteinExistence type="predicted"/>